<keyword evidence="2" id="KW-1185">Reference proteome</keyword>
<reference evidence="1" key="1">
    <citation type="submission" date="2019-11" db="EMBL/GenBank/DDBJ databases">
        <title>Nori genome reveals adaptations in red seaweeds to the harsh intertidal environment.</title>
        <authorList>
            <person name="Wang D."/>
            <person name="Mao Y."/>
        </authorList>
    </citation>
    <scope>NUCLEOTIDE SEQUENCE</scope>
    <source>
        <tissue evidence="1">Gametophyte</tissue>
    </source>
</reference>
<proteinExistence type="predicted"/>
<comment type="caution">
    <text evidence="1">The sequence shown here is derived from an EMBL/GenBank/DDBJ whole genome shotgun (WGS) entry which is preliminary data.</text>
</comment>
<organism evidence="1 2">
    <name type="scientific">Pyropia yezoensis</name>
    <name type="common">Susabi-nori</name>
    <name type="synonym">Porphyra yezoensis</name>
    <dbReference type="NCBI Taxonomy" id="2788"/>
    <lineage>
        <taxon>Eukaryota</taxon>
        <taxon>Rhodophyta</taxon>
        <taxon>Bangiophyceae</taxon>
        <taxon>Bangiales</taxon>
        <taxon>Bangiaceae</taxon>
        <taxon>Pyropia</taxon>
    </lineage>
</organism>
<name>A0ACC3C0X4_PYRYE</name>
<accession>A0ACC3C0X4</accession>
<dbReference type="Proteomes" id="UP000798662">
    <property type="component" value="Chromosome 2"/>
</dbReference>
<sequence>MPVQDAIQDMFCQAVKLGGMLMGDNKRDTLRTTAAEVTTMVDAARKVGRCAQILLIMRGEQAQSEVLRRISDGGSDDEDLSEDEEIVEQRNAVTDSHAEDVLAVPLSVLHLSTRGVRVPLESLCRLSGLSDLNHVLELDVSEAVTIAKTLKFEAQFEWGSASRIQFLRATTSFHSTPWFDHVRYQGDNGEVR</sequence>
<evidence type="ECO:0000313" key="1">
    <source>
        <dbReference type="EMBL" id="KAK1863753.1"/>
    </source>
</evidence>
<dbReference type="EMBL" id="CM020619">
    <property type="protein sequence ID" value="KAK1863753.1"/>
    <property type="molecule type" value="Genomic_DNA"/>
</dbReference>
<protein>
    <submittedName>
        <fullName evidence="1">Uncharacterized protein</fullName>
    </submittedName>
</protein>
<gene>
    <name evidence="1" type="ORF">I4F81_006307</name>
</gene>
<evidence type="ECO:0000313" key="2">
    <source>
        <dbReference type="Proteomes" id="UP000798662"/>
    </source>
</evidence>